<dbReference type="EC" id="7.1.1.-" evidence="5"/>
<dbReference type="GO" id="GO:0005886">
    <property type="term" value="C:plasma membrane"/>
    <property type="evidence" value="ECO:0007669"/>
    <property type="project" value="UniProtKB-SubCell"/>
</dbReference>
<name>A0A3D1JJ88_9CHLR</name>
<dbReference type="GO" id="GO:0009060">
    <property type="term" value="P:aerobic respiration"/>
    <property type="evidence" value="ECO:0007669"/>
    <property type="project" value="TreeGrafter"/>
</dbReference>
<dbReference type="Proteomes" id="UP000264141">
    <property type="component" value="Unassembled WGS sequence"/>
</dbReference>
<accession>A0A3D1JJ88</accession>
<evidence type="ECO:0000256" key="3">
    <source>
        <dbReference type="ARBA" id="ARBA00022989"/>
    </source>
</evidence>
<keyword evidence="5 6" id="KW-0520">NAD</keyword>
<evidence type="ECO:0000256" key="1">
    <source>
        <dbReference type="ARBA" id="ARBA00004141"/>
    </source>
</evidence>
<comment type="subunit">
    <text evidence="5">NDH-1 is composed of 14 different subunits. Subunits NuoA, H, J, K, L, M, N constitute the membrane sector of the complex.</text>
</comment>
<gene>
    <name evidence="5" type="primary">nuoH</name>
    <name evidence="7" type="ORF">DEQ80_12350</name>
</gene>
<comment type="similarity">
    <text evidence="5 6">Belongs to the complex I subunit 1 family.</text>
</comment>
<dbReference type="HAMAP" id="MF_01350">
    <property type="entry name" value="NDH1_NuoH"/>
    <property type="match status" value="1"/>
</dbReference>
<evidence type="ECO:0000256" key="6">
    <source>
        <dbReference type="RuleBase" id="RU000471"/>
    </source>
</evidence>
<dbReference type="PANTHER" id="PTHR11432">
    <property type="entry name" value="NADH DEHYDROGENASE SUBUNIT 1"/>
    <property type="match status" value="1"/>
</dbReference>
<feature type="transmembrane region" description="Helical" evidence="5">
    <location>
        <begin position="281"/>
        <end position="304"/>
    </location>
</feature>
<dbReference type="Pfam" id="PF00146">
    <property type="entry name" value="NADHdh"/>
    <property type="match status" value="1"/>
</dbReference>
<dbReference type="NCBIfam" id="NF004741">
    <property type="entry name" value="PRK06076.1-2"/>
    <property type="match status" value="1"/>
</dbReference>
<dbReference type="GO" id="GO:0048038">
    <property type="term" value="F:quinone binding"/>
    <property type="evidence" value="ECO:0007669"/>
    <property type="project" value="UniProtKB-KW"/>
</dbReference>
<comment type="function">
    <text evidence="5">NDH-1 shuttles electrons from NADH, via FMN and iron-sulfur (Fe-S) centers, to quinones in the respiratory chain. The immediate electron acceptor for the enzyme in this species is believed to be ubiquinone. Couples the redox reaction to proton translocation (for every two electrons transferred, four hydrogen ions are translocated across the cytoplasmic membrane), and thus conserves the redox energy in a proton gradient. This subunit may bind ubiquinone.</text>
</comment>
<evidence type="ECO:0000313" key="8">
    <source>
        <dbReference type="Proteomes" id="UP000264141"/>
    </source>
</evidence>
<dbReference type="OrthoDB" id="9803734at2"/>
<evidence type="ECO:0000256" key="4">
    <source>
        <dbReference type="ARBA" id="ARBA00023136"/>
    </source>
</evidence>
<comment type="catalytic activity">
    <reaction evidence="5">
        <text>a quinone + NADH + 5 H(+)(in) = a quinol + NAD(+) + 4 H(+)(out)</text>
        <dbReference type="Rhea" id="RHEA:57888"/>
        <dbReference type="ChEBI" id="CHEBI:15378"/>
        <dbReference type="ChEBI" id="CHEBI:24646"/>
        <dbReference type="ChEBI" id="CHEBI:57540"/>
        <dbReference type="ChEBI" id="CHEBI:57945"/>
        <dbReference type="ChEBI" id="CHEBI:132124"/>
    </reaction>
</comment>
<evidence type="ECO:0000313" key="7">
    <source>
        <dbReference type="EMBL" id="HCE18639.1"/>
    </source>
</evidence>
<dbReference type="GO" id="GO:0016655">
    <property type="term" value="F:oxidoreductase activity, acting on NAD(P)H, quinone or similar compound as acceptor"/>
    <property type="evidence" value="ECO:0007669"/>
    <property type="project" value="UniProtKB-UniRule"/>
</dbReference>
<feature type="transmembrane region" description="Helical" evidence="5">
    <location>
        <begin position="160"/>
        <end position="184"/>
    </location>
</feature>
<keyword evidence="5" id="KW-0874">Quinone</keyword>
<dbReference type="PROSITE" id="PS00668">
    <property type="entry name" value="COMPLEX1_ND1_2"/>
    <property type="match status" value="1"/>
</dbReference>
<dbReference type="InterPro" id="IPR001694">
    <property type="entry name" value="NADH_UbQ_OxRdtase_su1/FPO"/>
</dbReference>
<comment type="subcellular location">
    <subcellularLocation>
        <location evidence="5 6">Cell membrane</location>
        <topology evidence="5 6">Multi-pass membrane protein</topology>
    </subcellularLocation>
    <subcellularLocation>
        <location evidence="1">Membrane</location>
        <topology evidence="1">Multi-pass membrane protein</topology>
    </subcellularLocation>
</comment>
<evidence type="ECO:0000256" key="2">
    <source>
        <dbReference type="ARBA" id="ARBA00022692"/>
    </source>
</evidence>
<feature type="transmembrane region" description="Helical" evidence="5">
    <location>
        <begin position="190"/>
        <end position="209"/>
    </location>
</feature>
<keyword evidence="5" id="KW-0830">Ubiquinone</keyword>
<feature type="transmembrane region" description="Helical" evidence="5">
    <location>
        <begin position="119"/>
        <end position="139"/>
    </location>
</feature>
<keyword evidence="4 5" id="KW-0472">Membrane</keyword>
<dbReference type="EMBL" id="DPBP01000048">
    <property type="protein sequence ID" value="HCE18639.1"/>
    <property type="molecule type" value="Genomic_DNA"/>
</dbReference>
<proteinExistence type="inferred from homology"/>
<dbReference type="STRING" id="229919.GCA_001050195_02224"/>
<dbReference type="InterPro" id="IPR018086">
    <property type="entry name" value="NADH_UbQ_OxRdtase_su1_CS"/>
</dbReference>
<reference evidence="7 8" key="1">
    <citation type="journal article" date="2018" name="Nat. Biotechnol.">
        <title>A standardized bacterial taxonomy based on genome phylogeny substantially revises the tree of life.</title>
        <authorList>
            <person name="Parks D.H."/>
            <person name="Chuvochina M."/>
            <person name="Waite D.W."/>
            <person name="Rinke C."/>
            <person name="Skarshewski A."/>
            <person name="Chaumeil P.A."/>
            <person name="Hugenholtz P."/>
        </authorList>
    </citation>
    <scope>NUCLEOTIDE SEQUENCE [LARGE SCALE GENOMIC DNA]</scope>
    <source>
        <strain evidence="7">UBA8781</strain>
    </source>
</reference>
<dbReference type="AlphaFoldDB" id="A0A3D1JJ88"/>
<feature type="transmembrane region" description="Helical" evidence="5">
    <location>
        <begin position="246"/>
        <end position="266"/>
    </location>
</feature>
<protein>
    <recommendedName>
        <fullName evidence="5">NADH-quinone oxidoreductase subunit H</fullName>
        <ecNumber evidence="5">7.1.1.-</ecNumber>
    </recommendedName>
    <alternativeName>
        <fullName evidence="5">NADH dehydrogenase I subunit H</fullName>
    </alternativeName>
    <alternativeName>
        <fullName evidence="5">NDH-1 subunit H</fullName>
    </alternativeName>
</protein>
<feature type="transmembrane region" description="Helical" evidence="5">
    <location>
        <begin position="6"/>
        <end position="29"/>
    </location>
</feature>
<dbReference type="RefSeq" id="WP_062193634.1">
    <property type="nucleotide sequence ID" value="NZ_DF967965.1"/>
</dbReference>
<organism evidence="7 8">
    <name type="scientific">Anaerolinea thermolimosa</name>
    <dbReference type="NCBI Taxonomy" id="229919"/>
    <lineage>
        <taxon>Bacteria</taxon>
        <taxon>Bacillati</taxon>
        <taxon>Chloroflexota</taxon>
        <taxon>Anaerolineae</taxon>
        <taxon>Anaerolineales</taxon>
        <taxon>Anaerolineaceae</taxon>
        <taxon>Anaerolinea</taxon>
    </lineage>
</organism>
<keyword evidence="3 5" id="KW-1133">Transmembrane helix</keyword>
<dbReference type="PROSITE" id="PS00667">
    <property type="entry name" value="COMPLEX1_ND1_1"/>
    <property type="match status" value="1"/>
</dbReference>
<keyword evidence="5" id="KW-1003">Cell membrane</keyword>
<evidence type="ECO:0000256" key="5">
    <source>
        <dbReference type="HAMAP-Rule" id="MF_01350"/>
    </source>
</evidence>
<feature type="transmembrane region" description="Helical" evidence="5">
    <location>
        <begin position="76"/>
        <end position="99"/>
    </location>
</feature>
<dbReference type="GO" id="GO:0003954">
    <property type="term" value="F:NADH dehydrogenase activity"/>
    <property type="evidence" value="ECO:0007669"/>
    <property type="project" value="TreeGrafter"/>
</dbReference>
<feature type="transmembrane region" description="Helical" evidence="5">
    <location>
        <begin position="316"/>
        <end position="342"/>
    </location>
</feature>
<keyword evidence="2 5" id="KW-0812">Transmembrane</keyword>
<dbReference type="PANTHER" id="PTHR11432:SF3">
    <property type="entry name" value="NADH-UBIQUINONE OXIDOREDUCTASE CHAIN 1"/>
    <property type="match status" value="1"/>
</dbReference>
<sequence>MDGALILEWVLKSVFILLALTAGFAYLTLFERRMIARFQTRIGPNRAGPFGLLQPVADGIKLIFKEELIPASADKVIFILAPIITVIPSLIVTAVVPWGSVIRLGGRAIPLYLADINVALLYVMAVTSISVYGITLAGWSSNNKYATLGGLRSTAQMISYEIAMGFCFVVPVLLSGSLSLVDIVEKQRGLWYIFLQPGAAIILAITMYAEVNRAPFDMPEAEQELTAGYHSEYSGMKFALFFMAEYIKMIAVSMIFATLFLGGYLLPFQGWFEKLPVIGPIIPYLGPFVLLAKVIVLLFGFVWVRSTLPRIRYDRLMAFGWKILFPLSLLSVLVTAVVVLLVQ</sequence>
<comment type="caution">
    <text evidence="7">The sequence shown here is derived from an EMBL/GenBank/DDBJ whole genome shotgun (WGS) entry which is preliminary data.</text>
</comment>
<keyword evidence="5" id="KW-1278">Translocase</keyword>